<dbReference type="PANTHER" id="PTHR24291">
    <property type="entry name" value="CYTOCHROME P450 FAMILY 4"/>
    <property type="match status" value="1"/>
</dbReference>
<evidence type="ECO:0000313" key="9">
    <source>
        <dbReference type="EMBL" id="SDN91696.1"/>
    </source>
</evidence>
<dbReference type="STRING" id="504798.SAMN05421871_103573"/>
<gene>
    <name evidence="9" type="ORF">SAMN05192558_101297</name>
</gene>
<comment type="similarity">
    <text evidence="1 8">Belongs to the cytochrome P450 family.</text>
</comment>
<evidence type="ECO:0000256" key="1">
    <source>
        <dbReference type="ARBA" id="ARBA00010617"/>
    </source>
</evidence>
<dbReference type="EMBL" id="FNJB01000001">
    <property type="protein sequence ID" value="SDN91696.1"/>
    <property type="molecule type" value="Genomic_DNA"/>
</dbReference>
<evidence type="ECO:0000256" key="3">
    <source>
        <dbReference type="ARBA" id="ARBA00022723"/>
    </source>
</evidence>
<keyword evidence="6 8" id="KW-0503">Monooxygenase</keyword>
<accession>A0A1H0FAV6</accession>
<dbReference type="InterPro" id="IPR017972">
    <property type="entry name" value="Cyt_P450_CS"/>
</dbReference>
<sequence length="433" mass="47403">MTFTTGRAPGALPLVGHGLRLLRRPVGFLASLPAHGDLVEVRLGPRPAYVPCHPRLLNQVLTDDRTFDKGGPLMEKAREVAGNDLLTCPHRDHRPLRRLVQPAFKKTDLGQYGEVMEQEITALVESWSPDRVVDTFAELSRVGVRIIARALFGADLDLATADGLHRAFKAFSAQVGVRMFVPDLLQALPVPVNRRYRQSIHDLHTIVDQIIADSQGGLLSVLAGADKDHAEIRDEVIGLLGAGTETTAVGVTWALHLLTRHPQVQDRLRREVDTVLNGRSPRFADLPTLPYTANVITEALRLHPPIWLSTRATTAPVEVAGTRLPIGATILYSPAVVHRRADVFDRPDTFEPDRWSPGRGLTVPRGAFVPFGGGARKCLGDEFAMAEATLTLAGIVGRLRIEPSTGSDLRPAPLAGINHPRKLMLRTRHRDPS</sequence>
<protein>
    <submittedName>
        <fullName evidence="9">Pentalenene oxygenase</fullName>
    </submittedName>
</protein>
<dbReference type="RefSeq" id="WP_091368752.1">
    <property type="nucleotide sequence ID" value="NZ_FNDV01000003.1"/>
</dbReference>
<dbReference type="GO" id="GO:0020037">
    <property type="term" value="F:heme binding"/>
    <property type="evidence" value="ECO:0007669"/>
    <property type="project" value="InterPro"/>
</dbReference>
<dbReference type="InterPro" id="IPR036396">
    <property type="entry name" value="Cyt_P450_sf"/>
</dbReference>
<keyword evidence="5 7" id="KW-0408">Iron</keyword>
<reference evidence="10" key="1">
    <citation type="submission" date="2016-10" db="EMBL/GenBank/DDBJ databases">
        <authorList>
            <person name="Varghese N."/>
            <person name="Submissions S."/>
        </authorList>
    </citation>
    <scope>NUCLEOTIDE SEQUENCE [LARGE SCALE GENOMIC DNA]</scope>
    <source>
        <strain evidence="10">IBRC-M 10655</strain>
    </source>
</reference>
<dbReference type="InterPro" id="IPR050196">
    <property type="entry name" value="Cytochrome_P450_Monoox"/>
</dbReference>
<evidence type="ECO:0000256" key="7">
    <source>
        <dbReference type="PIRSR" id="PIRSR602401-1"/>
    </source>
</evidence>
<evidence type="ECO:0000256" key="5">
    <source>
        <dbReference type="ARBA" id="ARBA00023004"/>
    </source>
</evidence>
<dbReference type="CDD" id="cd11049">
    <property type="entry name" value="CYP170A1-like"/>
    <property type="match status" value="1"/>
</dbReference>
<dbReference type="AlphaFoldDB" id="A0A1H0FAV6"/>
<dbReference type="OrthoDB" id="5290182at2"/>
<evidence type="ECO:0000256" key="8">
    <source>
        <dbReference type="RuleBase" id="RU000461"/>
    </source>
</evidence>
<evidence type="ECO:0000256" key="4">
    <source>
        <dbReference type="ARBA" id="ARBA00023002"/>
    </source>
</evidence>
<keyword evidence="10" id="KW-1185">Reference proteome</keyword>
<dbReference type="PANTHER" id="PTHR24291:SF50">
    <property type="entry name" value="BIFUNCTIONAL ALBAFLAVENONE MONOOXYGENASE_TERPENE SYNTHASE"/>
    <property type="match status" value="1"/>
</dbReference>
<name>A0A1H0FAV6_9PSEU</name>
<comment type="cofactor">
    <cofactor evidence="7">
        <name>heme</name>
        <dbReference type="ChEBI" id="CHEBI:30413"/>
    </cofactor>
</comment>
<dbReference type="Pfam" id="PF00067">
    <property type="entry name" value="p450"/>
    <property type="match status" value="1"/>
</dbReference>
<dbReference type="PRINTS" id="PR00385">
    <property type="entry name" value="P450"/>
</dbReference>
<dbReference type="PROSITE" id="PS00086">
    <property type="entry name" value="CYTOCHROME_P450"/>
    <property type="match status" value="1"/>
</dbReference>
<dbReference type="GO" id="GO:0016705">
    <property type="term" value="F:oxidoreductase activity, acting on paired donors, with incorporation or reduction of molecular oxygen"/>
    <property type="evidence" value="ECO:0007669"/>
    <property type="project" value="InterPro"/>
</dbReference>
<dbReference type="PRINTS" id="PR00463">
    <property type="entry name" value="EP450I"/>
</dbReference>
<feature type="binding site" description="axial binding residue" evidence="7">
    <location>
        <position position="378"/>
    </location>
    <ligand>
        <name>heme</name>
        <dbReference type="ChEBI" id="CHEBI:30413"/>
    </ligand>
    <ligandPart>
        <name>Fe</name>
        <dbReference type="ChEBI" id="CHEBI:18248"/>
    </ligandPart>
</feature>
<dbReference type="InterPro" id="IPR002401">
    <property type="entry name" value="Cyt_P450_E_grp-I"/>
</dbReference>
<keyword evidence="2 7" id="KW-0349">Heme</keyword>
<dbReference type="GO" id="GO:0004497">
    <property type="term" value="F:monooxygenase activity"/>
    <property type="evidence" value="ECO:0007669"/>
    <property type="project" value="UniProtKB-KW"/>
</dbReference>
<dbReference type="SUPFAM" id="SSF48264">
    <property type="entry name" value="Cytochrome P450"/>
    <property type="match status" value="1"/>
</dbReference>
<organism evidence="9 10">
    <name type="scientific">Actinokineospora alba</name>
    <dbReference type="NCBI Taxonomy" id="504798"/>
    <lineage>
        <taxon>Bacteria</taxon>
        <taxon>Bacillati</taxon>
        <taxon>Actinomycetota</taxon>
        <taxon>Actinomycetes</taxon>
        <taxon>Pseudonocardiales</taxon>
        <taxon>Pseudonocardiaceae</taxon>
        <taxon>Actinokineospora</taxon>
    </lineage>
</organism>
<dbReference type="Proteomes" id="UP000199651">
    <property type="component" value="Unassembled WGS sequence"/>
</dbReference>
<evidence type="ECO:0000256" key="2">
    <source>
        <dbReference type="ARBA" id="ARBA00022617"/>
    </source>
</evidence>
<dbReference type="Gene3D" id="1.10.630.10">
    <property type="entry name" value="Cytochrome P450"/>
    <property type="match status" value="1"/>
</dbReference>
<dbReference type="GO" id="GO:0005506">
    <property type="term" value="F:iron ion binding"/>
    <property type="evidence" value="ECO:0007669"/>
    <property type="project" value="InterPro"/>
</dbReference>
<evidence type="ECO:0000256" key="6">
    <source>
        <dbReference type="ARBA" id="ARBA00023033"/>
    </source>
</evidence>
<keyword evidence="3 7" id="KW-0479">Metal-binding</keyword>
<proteinExistence type="inferred from homology"/>
<evidence type="ECO:0000313" key="10">
    <source>
        <dbReference type="Proteomes" id="UP000199651"/>
    </source>
</evidence>
<dbReference type="InterPro" id="IPR001128">
    <property type="entry name" value="Cyt_P450"/>
</dbReference>
<keyword evidence="4 8" id="KW-0560">Oxidoreductase</keyword>